<dbReference type="InterPro" id="IPR036259">
    <property type="entry name" value="MFS_trans_sf"/>
</dbReference>
<keyword evidence="2" id="KW-1133">Transmembrane helix</keyword>
<organism evidence="3 4">
    <name type="scientific">Streptomyces capitiformicae</name>
    <dbReference type="NCBI Taxonomy" id="2014920"/>
    <lineage>
        <taxon>Bacteria</taxon>
        <taxon>Bacillati</taxon>
        <taxon>Actinomycetota</taxon>
        <taxon>Actinomycetes</taxon>
        <taxon>Kitasatosporales</taxon>
        <taxon>Streptomycetaceae</taxon>
        <taxon>Streptomyces</taxon>
    </lineage>
</organism>
<dbReference type="RefSeq" id="WP_189780331.1">
    <property type="nucleotide sequence ID" value="NZ_BNAT01000001.1"/>
</dbReference>
<feature type="region of interest" description="Disordered" evidence="1">
    <location>
        <begin position="226"/>
        <end position="245"/>
    </location>
</feature>
<accession>A0A919L1T3</accession>
<evidence type="ECO:0000313" key="4">
    <source>
        <dbReference type="Proteomes" id="UP000603227"/>
    </source>
</evidence>
<reference evidence="3" key="1">
    <citation type="journal article" date="2014" name="Int. J. Syst. Evol. Microbiol.">
        <title>Complete genome sequence of Corynebacterium casei LMG S-19264T (=DSM 44701T), isolated from a smear-ripened cheese.</title>
        <authorList>
            <consortium name="US DOE Joint Genome Institute (JGI-PGF)"/>
            <person name="Walter F."/>
            <person name="Albersmeier A."/>
            <person name="Kalinowski J."/>
            <person name="Ruckert C."/>
        </authorList>
    </citation>
    <scope>NUCLEOTIDE SEQUENCE</scope>
    <source>
        <strain evidence="3">CGMCC 4.7403</strain>
    </source>
</reference>
<dbReference type="AlphaFoldDB" id="A0A919L1T3"/>
<evidence type="ECO:0000256" key="1">
    <source>
        <dbReference type="SAM" id="MobiDB-lite"/>
    </source>
</evidence>
<dbReference type="Proteomes" id="UP000603227">
    <property type="component" value="Unassembled WGS sequence"/>
</dbReference>
<feature type="transmembrane region" description="Helical" evidence="2">
    <location>
        <begin position="24"/>
        <end position="46"/>
    </location>
</feature>
<evidence type="ECO:0000313" key="3">
    <source>
        <dbReference type="EMBL" id="GHH80772.1"/>
    </source>
</evidence>
<name>A0A919L1T3_9ACTN</name>
<reference evidence="3" key="2">
    <citation type="submission" date="2020-09" db="EMBL/GenBank/DDBJ databases">
        <authorList>
            <person name="Sun Q."/>
            <person name="Zhou Y."/>
        </authorList>
    </citation>
    <scope>NUCLEOTIDE SEQUENCE</scope>
    <source>
        <strain evidence="3">CGMCC 4.7403</strain>
    </source>
</reference>
<dbReference type="EMBL" id="BNAT01000001">
    <property type="protein sequence ID" value="GHH80772.1"/>
    <property type="molecule type" value="Genomic_DNA"/>
</dbReference>
<gene>
    <name evidence="3" type="ORF">GCM10017771_00950</name>
</gene>
<evidence type="ECO:0000256" key="2">
    <source>
        <dbReference type="SAM" id="Phobius"/>
    </source>
</evidence>
<comment type="caution">
    <text evidence="3">The sequence shown here is derived from an EMBL/GenBank/DDBJ whole genome shotgun (WGS) entry which is preliminary data.</text>
</comment>
<keyword evidence="4" id="KW-1185">Reference proteome</keyword>
<keyword evidence="2" id="KW-0812">Transmembrane</keyword>
<protein>
    <submittedName>
        <fullName evidence="3">Uncharacterized protein</fullName>
    </submittedName>
</protein>
<sequence>MATVLPHQSPSTRRGSPVRCPLEALVGFALLTATVSWVLGILPALARRPAPALRAREGLAHVLGDPVLRPGLGCATTPDCFTFVSSSGLVVLCADRVLELTRPPSGWRWASGRVAPSSGRWRRPGCPGASAWGGASPRVNLNSLQTAVVPEGLRSRVAGAYSTVNYGVRPLGAVVGGTLATAIGLRATLVTAAVGGTLSPLWLLPSPRSGERRGGRTGTVVRVPADLAPPHTTLGTRKPVESPIPARGVADFRHGTGQLLVTSTR</sequence>
<proteinExistence type="predicted"/>
<dbReference type="SUPFAM" id="SSF103473">
    <property type="entry name" value="MFS general substrate transporter"/>
    <property type="match status" value="1"/>
</dbReference>
<keyword evidence="2" id="KW-0472">Membrane</keyword>